<keyword evidence="2" id="KW-1185">Reference proteome</keyword>
<name>A0A8X6FYN9_TRICU</name>
<comment type="caution">
    <text evidence="1">The sequence shown here is derived from an EMBL/GenBank/DDBJ whole genome shotgun (WGS) entry which is preliminary data.</text>
</comment>
<organism evidence="1 2">
    <name type="scientific">Trichonephila clavata</name>
    <name type="common">Joro spider</name>
    <name type="synonym">Nephila clavata</name>
    <dbReference type="NCBI Taxonomy" id="2740835"/>
    <lineage>
        <taxon>Eukaryota</taxon>
        <taxon>Metazoa</taxon>
        <taxon>Ecdysozoa</taxon>
        <taxon>Arthropoda</taxon>
        <taxon>Chelicerata</taxon>
        <taxon>Arachnida</taxon>
        <taxon>Araneae</taxon>
        <taxon>Araneomorphae</taxon>
        <taxon>Entelegynae</taxon>
        <taxon>Araneoidea</taxon>
        <taxon>Nephilidae</taxon>
        <taxon>Trichonephila</taxon>
    </lineage>
</organism>
<evidence type="ECO:0000313" key="1">
    <source>
        <dbReference type="EMBL" id="GFQ92332.1"/>
    </source>
</evidence>
<evidence type="ECO:0000313" key="2">
    <source>
        <dbReference type="Proteomes" id="UP000887116"/>
    </source>
</evidence>
<dbReference type="Proteomes" id="UP000887116">
    <property type="component" value="Unassembled WGS sequence"/>
</dbReference>
<protein>
    <submittedName>
        <fullName evidence="1">Uncharacterized protein</fullName>
    </submittedName>
</protein>
<reference evidence="1" key="1">
    <citation type="submission" date="2020-07" db="EMBL/GenBank/DDBJ databases">
        <title>Multicomponent nature underlies the extraordinary mechanical properties of spider dragline silk.</title>
        <authorList>
            <person name="Kono N."/>
            <person name="Nakamura H."/>
            <person name="Mori M."/>
            <person name="Yoshida Y."/>
            <person name="Ohtoshi R."/>
            <person name="Malay A.D."/>
            <person name="Moran D.A.P."/>
            <person name="Tomita M."/>
            <person name="Numata K."/>
            <person name="Arakawa K."/>
        </authorList>
    </citation>
    <scope>NUCLEOTIDE SEQUENCE</scope>
</reference>
<dbReference type="EMBL" id="BMAO01004091">
    <property type="protein sequence ID" value="GFQ92332.1"/>
    <property type="molecule type" value="Genomic_DNA"/>
</dbReference>
<gene>
    <name evidence="1" type="ORF">TNCT_674931</name>
</gene>
<proteinExistence type="predicted"/>
<sequence length="202" mass="22986">MPDMDVDPPDRQTLCCKREELLSTIETSGILIENFNEVINVPDTPQNLQMKEIVKSQIMEHQQGKDAAIAELDTIPPCNNQDCRQCSINLLHLTPPSPMHEEPLIIDENPPIKSDKCESAEISLPKRKPKKKRKKAKDVTDDFVFPKHSNFSDLIQVFELVQVISRILKRSPEILKLLPKLKQAEKDNNAAYVLVEALLDKN</sequence>
<dbReference type="AlphaFoldDB" id="A0A8X6FYN9"/>
<accession>A0A8X6FYN9</accession>